<dbReference type="GO" id="GO:0030170">
    <property type="term" value="F:pyridoxal phosphate binding"/>
    <property type="evidence" value="ECO:0007669"/>
    <property type="project" value="InterPro"/>
</dbReference>
<evidence type="ECO:0000313" key="39">
    <source>
        <dbReference type="EMBL" id="VVC99281.1"/>
    </source>
</evidence>
<evidence type="ECO:0000256" key="36">
    <source>
        <dbReference type="ARBA" id="ARBA00048916"/>
    </source>
</evidence>
<feature type="non-terminal residue" evidence="39">
    <location>
        <position position="556"/>
    </location>
</feature>
<comment type="subunit">
    <text evidence="4">Homotetramer.</text>
</comment>
<evidence type="ECO:0000313" key="40">
    <source>
        <dbReference type="Proteomes" id="UP000324832"/>
    </source>
</evidence>
<comment type="catalytic activity">
    <reaction evidence="25">
        <text>N(omega),N('omega)-dimethyl-L-arginine + pyruvate = 5-(3,3'-dimethylguanidino)-2-oxopentanoate + L-alanine</text>
        <dbReference type="Rhea" id="RHEA:77307"/>
        <dbReference type="ChEBI" id="CHEBI:15361"/>
        <dbReference type="ChEBI" id="CHEBI:57972"/>
        <dbReference type="ChEBI" id="CHEBI:197308"/>
        <dbReference type="ChEBI" id="CHEBI:197310"/>
    </reaction>
</comment>
<evidence type="ECO:0000256" key="3">
    <source>
        <dbReference type="ARBA" id="ARBA00008954"/>
    </source>
</evidence>
<comment type="catalytic activity">
    <reaction evidence="24">
        <text>L-ornithine + pyruvate = 5-amino-2-oxopentanoate + L-alanine</text>
        <dbReference type="Rhea" id="RHEA:77327"/>
        <dbReference type="ChEBI" id="CHEBI:15361"/>
        <dbReference type="ChEBI" id="CHEBI:46911"/>
        <dbReference type="ChEBI" id="CHEBI:57972"/>
        <dbReference type="ChEBI" id="CHEBI:58802"/>
    </reaction>
</comment>
<dbReference type="InterPro" id="IPR015424">
    <property type="entry name" value="PyrdxlP-dep_Trfase"/>
</dbReference>
<evidence type="ECO:0000256" key="9">
    <source>
        <dbReference type="ARBA" id="ARBA00022946"/>
    </source>
</evidence>
<reference evidence="39 40" key="1">
    <citation type="submission" date="2017-07" db="EMBL/GenBank/DDBJ databases">
        <authorList>
            <person name="Talla V."/>
            <person name="Backstrom N."/>
        </authorList>
    </citation>
    <scope>NUCLEOTIDE SEQUENCE [LARGE SCALE GENOMIC DNA]</scope>
</reference>
<evidence type="ECO:0000256" key="26">
    <source>
        <dbReference type="ARBA" id="ARBA00043825"/>
    </source>
</evidence>
<dbReference type="GO" id="GO:0005739">
    <property type="term" value="C:mitochondrion"/>
    <property type="evidence" value="ECO:0007669"/>
    <property type="project" value="UniProtKB-SubCell"/>
</dbReference>
<evidence type="ECO:0000256" key="22">
    <source>
        <dbReference type="ARBA" id="ARBA00043751"/>
    </source>
</evidence>
<name>A0A5E4QNN6_9NEOP</name>
<evidence type="ECO:0000256" key="10">
    <source>
        <dbReference type="ARBA" id="ARBA00023128"/>
    </source>
</evidence>
<keyword evidence="9" id="KW-0809">Transit peptide</keyword>
<comment type="cofactor">
    <cofactor evidence="1">
        <name>pyridoxal 5'-phosphate</name>
        <dbReference type="ChEBI" id="CHEBI:597326"/>
    </cofactor>
</comment>
<dbReference type="InterPro" id="IPR015422">
    <property type="entry name" value="PyrdxlP-dep_Trfase_small"/>
</dbReference>
<dbReference type="Gene3D" id="3.90.1150.10">
    <property type="entry name" value="Aspartate Aminotransferase, domain 1"/>
    <property type="match status" value="1"/>
</dbReference>
<keyword evidence="7" id="KW-0808">Transferase</keyword>
<dbReference type="GO" id="GO:0016223">
    <property type="term" value="F:beta-alanine:pyruvate transaminase activity"/>
    <property type="evidence" value="ECO:0007669"/>
    <property type="project" value="UniProtKB-EC"/>
</dbReference>
<evidence type="ECO:0000256" key="16">
    <source>
        <dbReference type="ARBA" id="ARBA00042611"/>
    </source>
</evidence>
<keyword evidence="6" id="KW-0032">Aminotransferase</keyword>
<dbReference type="EC" id="2.6.1.18" evidence="28"/>
<dbReference type="Pfam" id="PF00202">
    <property type="entry name" value="Aminotran_3"/>
    <property type="match status" value="1"/>
</dbReference>
<evidence type="ECO:0000256" key="38">
    <source>
        <dbReference type="ARBA" id="ARBA00058068"/>
    </source>
</evidence>
<dbReference type="PANTHER" id="PTHR45688:SF3">
    <property type="entry name" value="ALANINE--GLYOXYLATE AMINOTRANSFERASE 2, MITOCHONDRIAL"/>
    <property type="match status" value="1"/>
</dbReference>
<comment type="catalytic activity">
    <reaction evidence="37">
        <text>N(omega),N('omega)-dimethyl-L-arginine + glyoxylate = 5-(3,3'-dimethylguanidino)-2-oxopentanoate + glycine</text>
        <dbReference type="Rhea" id="RHEA:77315"/>
        <dbReference type="ChEBI" id="CHEBI:36655"/>
        <dbReference type="ChEBI" id="CHEBI:57305"/>
        <dbReference type="ChEBI" id="CHEBI:197308"/>
        <dbReference type="ChEBI" id="CHEBI:197310"/>
    </reaction>
</comment>
<evidence type="ECO:0000256" key="25">
    <source>
        <dbReference type="ARBA" id="ARBA00043798"/>
    </source>
</evidence>
<evidence type="ECO:0000256" key="28">
    <source>
        <dbReference type="ARBA" id="ARBA00044055"/>
    </source>
</evidence>
<protein>
    <recommendedName>
        <fullName evidence="13">Alanine--glyoxylate aminotransferase 2, mitochondrial</fullName>
        <ecNumber evidence="28">2.6.1.18</ecNumber>
        <ecNumber evidence="12">2.6.1.40</ecNumber>
        <ecNumber evidence="5">2.6.1.44</ecNumber>
    </recommendedName>
    <alternativeName>
        <fullName evidence="14">(R)-3-amino-2-methylpropionate--pyruvate transaminase</fullName>
    </alternativeName>
    <alternativeName>
        <fullName evidence="16">Beta-ALAAT II</fullName>
    </alternativeName>
    <alternativeName>
        <fullName evidence="17">Beta-alanine-pyruvate aminotransferase</fullName>
    </alternativeName>
    <alternativeName>
        <fullName evidence="30">D-3-aminoisobutyrate-pyruvate aminotransferase</fullName>
    </alternativeName>
    <alternativeName>
        <fullName evidence="15">D-AIBAT</fullName>
    </alternativeName>
    <alternativeName>
        <fullName evidence="29">D-beta-aminoisobutyrate-pyruvate aminotransferase</fullName>
    </alternativeName>
</protein>
<comment type="function">
    <text evidence="38">Multifunctional aminotransferase with a broad substrate specificity. Catalyzes the conversion of glyoxylate to glycine using alanine as the amino donor. Catalyzes metabolism of not L- but the D-isomer of D-beta-aminoisobutyric acid to generate 2-methyl-3-oxopropanoate and alanine. Catalyzes the transfer of the amino group from beta-alanine to pyruvate to yield L-alanine and 3-oxopropanoate. Can metabolize NG-monomethyl-L-arginine (NMMA), asymmetric NG,NG-dimethyl-L-arginine (ADMA) and symmetric NG,N'G-dimethyl-L-arginine (SDMA). ADMA is a potent inhibitor of nitric-oxide (NO) synthase, and this activity provides mechanism through which the kidney regulates blood pressure.</text>
</comment>
<evidence type="ECO:0000256" key="29">
    <source>
        <dbReference type="ARBA" id="ARBA00044257"/>
    </source>
</evidence>
<comment type="catalytic activity">
    <reaction evidence="33">
        <text>2-oxohexanoate + N(omega),N(omega)-dimethyl-L-arginine = L-2-aminohexanoate + 5-(3,3-dimethylguanidino)-2-oxopentanoate</text>
        <dbReference type="Rhea" id="RHEA:77363"/>
        <dbReference type="ChEBI" id="CHEBI:35177"/>
        <dbReference type="ChEBI" id="CHEBI:58326"/>
        <dbReference type="ChEBI" id="CHEBI:58455"/>
        <dbReference type="ChEBI" id="CHEBI:197301"/>
    </reaction>
</comment>
<gene>
    <name evidence="39" type="ORF">LSINAPIS_LOCUS10183</name>
</gene>
<keyword evidence="10" id="KW-0496">Mitochondrion</keyword>
<dbReference type="GO" id="GO:0047305">
    <property type="term" value="F:(R)-3-amino-2-methylpropionate-pyruvate transaminase activity"/>
    <property type="evidence" value="ECO:0007669"/>
    <property type="project" value="UniProtKB-EC"/>
</dbReference>
<evidence type="ECO:0000256" key="8">
    <source>
        <dbReference type="ARBA" id="ARBA00022898"/>
    </source>
</evidence>
<comment type="catalytic activity">
    <reaction evidence="18">
        <text>N(omega),N(omega)-dimethyl-L-arginine + pyruvate = 5-(3,3-dimethylguanidino)-2-oxopentanoate + L-alanine</text>
        <dbReference type="Rhea" id="RHEA:77303"/>
        <dbReference type="ChEBI" id="CHEBI:15361"/>
        <dbReference type="ChEBI" id="CHEBI:57972"/>
        <dbReference type="ChEBI" id="CHEBI:58326"/>
        <dbReference type="ChEBI" id="CHEBI:197301"/>
    </reaction>
</comment>
<dbReference type="GO" id="GO:0009436">
    <property type="term" value="P:glyoxylate catabolic process"/>
    <property type="evidence" value="ECO:0007669"/>
    <property type="project" value="TreeGrafter"/>
</dbReference>
<comment type="catalytic activity">
    <reaction evidence="31">
        <text>N(omega),N(omega)-dimethyl-L-arginine + glyoxylate = 5-(3,3-dimethylguanidino)-2-oxopentanoate + glycine</text>
        <dbReference type="Rhea" id="RHEA:77311"/>
        <dbReference type="ChEBI" id="CHEBI:36655"/>
        <dbReference type="ChEBI" id="CHEBI:57305"/>
        <dbReference type="ChEBI" id="CHEBI:58326"/>
        <dbReference type="ChEBI" id="CHEBI:197301"/>
    </reaction>
</comment>
<dbReference type="PROSITE" id="PS00600">
    <property type="entry name" value="AA_TRANSFER_CLASS_3"/>
    <property type="match status" value="1"/>
</dbReference>
<dbReference type="GO" id="GO:0008453">
    <property type="term" value="F:alanine-glyoxylate transaminase activity"/>
    <property type="evidence" value="ECO:0007669"/>
    <property type="project" value="UniProtKB-EC"/>
</dbReference>
<comment type="catalytic activity">
    <reaction evidence="20">
        <text>(R)-3-amino-2-methylpropanoate + pyruvate = 2-methyl-3-oxopropanoate + L-alanine</text>
        <dbReference type="Rhea" id="RHEA:18393"/>
        <dbReference type="ChEBI" id="CHEBI:15361"/>
        <dbReference type="ChEBI" id="CHEBI:57700"/>
        <dbReference type="ChEBI" id="CHEBI:57731"/>
        <dbReference type="ChEBI" id="CHEBI:57972"/>
        <dbReference type="EC" id="2.6.1.40"/>
    </reaction>
    <physiologicalReaction direction="left-to-right" evidence="20">
        <dbReference type="Rhea" id="RHEA:18394"/>
    </physiologicalReaction>
</comment>
<comment type="catalytic activity">
    <reaction evidence="11">
        <text>glyoxylate + L-alanine = glycine + pyruvate</text>
        <dbReference type="Rhea" id="RHEA:24248"/>
        <dbReference type="ChEBI" id="CHEBI:15361"/>
        <dbReference type="ChEBI" id="CHEBI:36655"/>
        <dbReference type="ChEBI" id="CHEBI:57305"/>
        <dbReference type="ChEBI" id="CHEBI:57972"/>
        <dbReference type="EC" id="2.6.1.44"/>
    </reaction>
    <physiologicalReaction direction="left-to-right" evidence="11">
        <dbReference type="Rhea" id="RHEA:24249"/>
    </physiologicalReaction>
</comment>
<evidence type="ECO:0000256" key="32">
    <source>
        <dbReference type="ARBA" id="ARBA00048264"/>
    </source>
</evidence>
<dbReference type="AlphaFoldDB" id="A0A5E4QNN6"/>
<evidence type="ECO:0000256" key="37">
    <source>
        <dbReference type="ARBA" id="ARBA00049480"/>
    </source>
</evidence>
<dbReference type="PANTHER" id="PTHR45688">
    <property type="match status" value="1"/>
</dbReference>
<evidence type="ECO:0000256" key="7">
    <source>
        <dbReference type="ARBA" id="ARBA00022679"/>
    </source>
</evidence>
<evidence type="ECO:0000256" key="18">
    <source>
        <dbReference type="ARBA" id="ARBA00043669"/>
    </source>
</evidence>
<evidence type="ECO:0000256" key="19">
    <source>
        <dbReference type="ARBA" id="ARBA00043679"/>
    </source>
</evidence>
<dbReference type="EC" id="2.6.1.40" evidence="12"/>
<evidence type="ECO:0000256" key="15">
    <source>
        <dbReference type="ARBA" id="ARBA00041845"/>
    </source>
</evidence>
<evidence type="ECO:0000256" key="6">
    <source>
        <dbReference type="ARBA" id="ARBA00022576"/>
    </source>
</evidence>
<evidence type="ECO:0000256" key="24">
    <source>
        <dbReference type="ARBA" id="ARBA00043777"/>
    </source>
</evidence>
<dbReference type="EC" id="2.6.1.44" evidence="5"/>
<evidence type="ECO:0000256" key="11">
    <source>
        <dbReference type="ARBA" id="ARBA00033660"/>
    </source>
</evidence>
<dbReference type="InterPro" id="IPR005814">
    <property type="entry name" value="Aminotrans_3"/>
</dbReference>
<dbReference type="InterPro" id="IPR015421">
    <property type="entry name" value="PyrdxlP-dep_Trfase_major"/>
</dbReference>
<dbReference type="Gene3D" id="3.40.640.10">
    <property type="entry name" value="Type I PLP-dependent aspartate aminotransferase-like (Major domain)"/>
    <property type="match status" value="1"/>
</dbReference>
<comment type="catalytic activity">
    <reaction evidence="32">
        <text>L-ornithine + glyoxylate = 5-amino-2-oxopentanoate + glycine</text>
        <dbReference type="Rhea" id="RHEA:77331"/>
        <dbReference type="ChEBI" id="CHEBI:36655"/>
        <dbReference type="ChEBI" id="CHEBI:46911"/>
        <dbReference type="ChEBI" id="CHEBI:57305"/>
        <dbReference type="ChEBI" id="CHEBI:58802"/>
    </reaction>
</comment>
<dbReference type="FunFam" id="3.40.640.10:FF:000055">
    <property type="entry name" value="Alanine--glyoxylate aminotransferase 2, mitochondrial"/>
    <property type="match status" value="1"/>
</dbReference>
<comment type="catalytic activity">
    <reaction evidence="27">
        <text>2-oxopentanoate + N(omega),N(omega)-dimethyl-L-arginine = 5-(3,3-dimethylguanidino)-2-oxopentanoate + L-2-aminopentanoate</text>
        <dbReference type="Rhea" id="RHEA:77359"/>
        <dbReference type="ChEBI" id="CHEBI:28644"/>
        <dbReference type="ChEBI" id="CHEBI:58326"/>
        <dbReference type="ChEBI" id="CHEBI:58441"/>
        <dbReference type="ChEBI" id="CHEBI:197301"/>
    </reaction>
</comment>
<comment type="catalytic activity">
    <reaction evidence="35">
        <text>N(omega)-methyl-L-arginine + glyoxylate = 5-(3-methylguanidino)-2-oxopentanoate + glycine</text>
        <dbReference type="Rhea" id="RHEA:77323"/>
        <dbReference type="ChEBI" id="CHEBI:36655"/>
        <dbReference type="ChEBI" id="CHEBI:57305"/>
        <dbReference type="ChEBI" id="CHEBI:114953"/>
        <dbReference type="ChEBI" id="CHEBI:197314"/>
    </reaction>
</comment>
<dbReference type="InterPro" id="IPR049704">
    <property type="entry name" value="Aminotrans_3_PPA_site"/>
</dbReference>
<keyword evidence="8" id="KW-0663">Pyridoxal phosphate</keyword>
<organism evidence="39 40">
    <name type="scientific">Leptidea sinapis</name>
    <dbReference type="NCBI Taxonomy" id="189913"/>
    <lineage>
        <taxon>Eukaryota</taxon>
        <taxon>Metazoa</taxon>
        <taxon>Ecdysozoa</taxon>
        <taxon>Arthropoda</taxon>
        <taxon>Hexapoda</taxon>
        <taxon>Insecta</taxon>
        <taxon>Pterygota</taxon>
        <taxon>Neoptera</taxon>
        <taxon>Endopterygota</taxon>
        <taxon>Lepidoptera</taxon>
        <taxon>Glossata</taxon>
        <taxon>Ditrysia</taxon>
        <taxon>Papilionoidea</taxon>
        <taxon>Pieridae</taxon>
        <taxon>Dismorphiinae</taxon>
        <taxon>Leptidea</taxon>
    </lineage>
</organism>
<comment type="catalytic activity">
    <reaction evidence="22">
        <text>2-oxobutanoate + L-alanine = (2S)-2-aminobutanoate + pyruvate</text>
        <dbReference type="Rhea" id="RHEA:77355"/>
        <dbReference type="ChEBI" id="CHEBI:15361"/>
        <dbReference type="ChEBI" id="CHEBI:16763"/>
        <dbReference type="ChEBI" id="CHEBI:57972"/>
        <dbReference type="ChEBI" id="CHEBI:74359"/>
        <dbReference type="EC" id="2.6.1.44"/>
    </reaction>
</comment>
<comment type="catalytic activity">
    <reaction evidence="34">
        <text>N(omega),N(omega)-dimethyl-L-arginine + 2-oxobutanoate = 5-(3,3-dimethylguanidino)-2-oxopentanoate + (2S)-2-aminobutanoate</text>
        <dbReference type="Rhea" id="RHEA:77351"/>
        <dbReference type="ChEBI" id="CHEBI:16763"/>
        <dbReference type="ChEBI" id="CHEBI:58326"/>
        <dbReference type="ChEBI" id="CHEBI:74359"/>
        <dbReference type="ChEBI" id="CHEBI:197301"/>
    </reaction>
</comment>
<accession>A0A5E4QNN6</accession>
<dbReference type="GO" id="GO:0019481">
    <property type="term" value="P:L-alanine catabolic process, by transamination"/>
    <property type="evidence" value="ECO:0007669"/>
    <property type="project" value="TreeGrafter"/>
</dbReference>
<proteinExistence type="inferred from homology"/>
<evidence type="ECO:0000256" key="34">
    <source>
        <dbReference type="ARBA" id="ARBA00048560"/>
    </source>
</evidence>
<evidence type="ECO:0000256" key="27">
    <source>
        <dbReference type="ARBA" id="ARBA00043826"/>
    </source>
</evidence>
<evidence type="ECO:0000256" key="20">
    <source>
        <dbReference type="ARBA" id="ARBA00043726"/>
    </source>
</evidence>
<evidence type="ECO:0000256" key="1">
    <source>
        <dbReference type="ARBA" id="ARBA00001933"/>
    </source>
</evidence>
<comment type="catalytic activity">
    <reaction evidence="23">
        <text>N(omega)-methyl-L-arginine + pyruvate = 5-(3-methylguanidino)-2-oxopentanoate + L-alanine</text>
        <dbReference type="Rhea" id="RHEA:77319"/>
        <dbReference type="ChEBI" id="CHEBI:15361"/>
        <dbReference type="ChEBI" id="CHEBI:57972"/>
        <dbReference type="ChEBI" id="CHEBI:114953"/>
        <dbReference type="ChEBI" id="CHEBI:197314"/>
    </reaction>
</comment>
<evidence type="ECO:0000256" key="14">
    <source>
        <dbReference type="ARBA" id="ARBA00041662"/>
    </source>
</evidence>
<comment type="catalytic activity">
    <reaction evidence="19">
        <text>(2S)-2-aminobutanoate + glyoxylate = 2-oxobutanoate + glycine</text>
        <dbReference type="Rhea" id="RHEA:77339"/>
        <dbReference type="ChEBI" id="CHEBI:16763"/>
        <dbReference type="ChEBI" id="CHEBI:36655"/>
        <dbReference type="ChEBI" id="CHEBI:57305"/>
        <dbReference type="ChEBI" id="CHEBI:74359"/>
    </reaction>
</comment>
<comment type="similarity">
    <text evidence="3">Belongs to the class-III pyridoxal-phosphate-dependent aminotransferase family.</text>
</comment>
<evidence type="ECO:0000256" key="33">
    <source>
        <dbReference type="ARBA" id="ARBA00048500"/>
    </source>
</evidence>
<evidence type="ECO:0000256" key="30">
    <source>
        <dbReference type="ARBA" id="ARBA00044258"/>
    </source>
</evidence>
<comment type="subcellular location">
    <subcellularLocation>
        <location evidence="2">Mitochondrion</location>
    </subcellularLocation>
</comment>
<dbReference type="CDD" id="cd00610">
    <property type="entry name" value="OAT_like"/>
    <property type="match status" value="1"/>
</dbReference>
<evidence type="ECO:0000256" key="35">
    <source>
        <dbReference type="ARBA" id="ARBA00048760"/>
    </source>
</evidence>
<sequence length="556" mass="61471">MAKSGAMRLGNIIRRLSTAPDLQPKCDLYPKEYFGPSQQQIDKLRSEHIPPVSKDYYKKPLLISQGHMQWLFDHEGKRYLDLFAGIVTVSVGHCHPRVNAALHQQIDTLWHTTSIYRHPKLYEYIVKLTATLPNHLNVVYLVNSGSEANDLAALLARGFSGNHDIISLQCSYHGYSSALMGLTATQSYRYPLPVPAGYYHTMLPDPYRGIWGGCRDSISQVPGACSCPGDCVTSDKYIHQLSELLENSIPKGRVAGLFAESIQGVNGAVQFPKGYLKKAKDLIKKYGGVYIADEVQSGFGRTGDTYWGFEGHGVTPDIVTMAKGIGNGFPMAAVVTTKEIAAAHNKAAYFNTFGGNPLAATVGKAVLEVIEEEKLQENCKVVGKYFIEQLMELQKVYPMIGDIRGKGLMLGLELVRPGTKEPLASELVANVLENAKDLGVLLGRGGRWANVIRIKPPMCVNSKDIDFAISVMNEALKTVSQNIQRSYTYYRSASGPSERVRNFGKIKCNIQTRNCLINVSSLVWYVDSTWQIMTSLIVNTELCRLGDKRHKGVNEA</sequence>
<dbReference type="SUPFAM" id="SSF53383">
    <property type="entry name" value="PLP-dependent transferases"/>
    <property type="match status" value="1"/>
</dbReference>
<evidence type="ECO:0000256" key="21">
    <source>
        <dbReference type="ARBA" id="ARBA00043749"/>
    </source>
</evidence>
<keyword evidence="40" id="KW-1185">Reference proteome</keyword>
<evidence type="ECO:0000256" key="2">
    <source>
        <dbReference type="ARBA" id="ARBA00004173"/>
    </source>
</evidence>
<evidence type="ECO:0000256" key="13">
    <source>
        <dbReference type="ARBA" id="ARBA00039862"/>
    </source>
</evidence>
<comment type="catalytic activity">
    <reaction evidence="21">
        <text>N(omega),N(omega)-dimethyl-L-arginine + oxaloacetate = 5-(3,3-dimethylguanidino)-2-oxopentanoate + L-aspartate</text>
        <dbReference type="Rhea" id="RHEA:77343"/>
        <dbReference type="ChEBI" id="CHEBI:16452"/>
        <dbReference type="ChEBI" id="CHEBI:29991"/>
        <dbReference type="ChEBI" id="CHEBI:58326"/>
        <dbReference type="ChEBI" id="CHEBI:197301"/>
    </reaction>
</comment>
<dbReference type="EMBL" id="FZQP02004034">
    <property type="protein sequence ID" value="VVC99281.1"/>
    <property type="molecule type" value="Genomic_DNA"/>
</dbReference>
<dbReference type="Proteomes" id="UP000324832">
    <property type="component" value="Unassembled WGS sequence"/>
</dbReference>
<evidence type="ECO:0000256" key="17">
    <source>
        <dbReference type="ARBA" id="ARBA00042669"/>
    </source>
</evidence>
<comment type="catalytic activity">
    <reaction evidence="26">
        <text>3-oxopropanoate + L-alanine = beta-alanine + pyruvate</text>
        <dbReference type="Rhea" id="RHEA:14077"/>
        <dbReference type="ChEBI" id="CHEBI:15361"/>
        <dbReference type="ChEBI" id="CHEBI:33190"/>
        <dbReference type="ChEBI" id="CHEBI:57966"/>
        <dbReference type="ChEBI" id="CHEBI:57972"/>
        <dbReference type="EC" id="2.6.1.18"/>
    </reaction>
    <physiologicalReaction direction="right-to-left" evidence="26">
        <dbReference type="Rhea" id="RHEA:14079"/>
    </physiologicalReaction>
</comment>
<evidence type="ECO:0000256" key="31">
    <source>
        <dbReference type="ARBA" id="ARBA00047892"/>
    </source>
</evidence>
<comment type="catalytic activity">
    <reaction evidence="36">
        <text>oxaloacetate + L-alanine = L-aspartate + pyruvate</text>
        <dbReference type="Rhea" id="RHEA:77347"/>
        <dbReference type="ChEBI" id="CHEBI:15361"/>
        <dbReference type="ChEBI" id="CHEBI:16452"/>
        <dbReference type="ChEBI" id="CHEBI:29991"/>
        <dbReference type="ChEBI" id="CHEBI:57972"/>
    </reaction>
</comment>
<evidence type="ECO:0000256" key="5">
    <source>
        <dbReference type="ARBA" id="ARBA00013049"/>
    </source>
</evidence>
<evidence type="ECO:0000256" key="12">
    <source>
        <dbReference type="ARBA" id="ARBA00039130"/>
    </source>
</evidence>
<evidence type="ECO:0000256" key="23">
    <source>
        <dbReference type="ARBA" id="ARBA00043758"/>
    </source>
</evidence>
<evidence type="ECO:0000256" key="4">
    <source>
        <dbReference type="ARBA" id="ARBA00011881"/>
    </source>
</evidence>